<comment type="caution">
    <text evidence="2">The sequence shown here is derived from an EMBL/GenBank/DDBJ whole genome shotgun (WGS) entry which is preliminary data.</text>
</comment>
<evidence type="ECO:0000313" key="3">
    <source>
        <dbReference type="Proteomes" id="UP000220922"/>
    </source>
</evidence>
<dbReference type="SUPFAM" id="SSF53300">
    <property type="entry name" value="vWA-like"/>
    <property type="match status" value="1"/>
</dbReference>
<evidence type="ECO:0000259" key="1">
    <source>
        <dbReference type="Pfam" id="PF01882"/>
    </source>
</evidence>
<accession>A0A2H3KR98</accession>
<dbReference type="EMBL" id="LYXE01000059">
    <property type="protein sequence ID" value="PDW00065.1"/>
    <property type="molecule type" value="Genomic_DNA"/>
</dbReference>
<dbReference type="AlphaFoldDB" id="A0A2H3KR98"/>
<keyword evidence="3" id="KW-1185">Reference proteome</keyword>
<dbReference type="PANTHER" id="PTHR33608">
    <property type="entry name" value="BLL2464 PROTEIN"/>
    <property type="match status" value="1"/>
</dbReference>
<dbReference type="RefSeq" id="WP_097651261.1">
    <property type="nucleotide sequence ID" value="NZ_LYXE01000059.1"/>
</dbReference>
<dbReference type="OrthoDB" id="9778037at2"/>
<name>A0A2H3KR98_9CHLR</name>
<sequence>MLPTPRLLTLLLLAALPIALSAFAPALLWIAMLYLGVVGVVAISDLVLMARPQQIEVERLHDPQLSLGAENLITLLLANATPRPIVFTLRDESPHEFPVDQPFLSGVIPPYDIYEARYHVRPLRRGDYQFGAAVMRITGPMGMLVRQIRYPLTATVRVYPNVLELKKYDLLARKGLLHELGLRVSRVRGQGGEFERLRDYTTDDEFRRINWKASARRGKLIAAEYEVERSQHVVCVIDCGRLMAPPVGELMRLDYAVNTALMLSYVAGLRGDHVGLLAFADQVRRYVAPRRGKPHFQQILEALYNLQPEPVEADHGVALNYLARRQRRRALIVLFTDLATPEATGALVTHLTRLARHHLPLCVTISDPFITGAAGRPANDSSALYERAVAEGLLDERRALLDRLQRGGVLTVDVPADRLSAGVINTYLRLKAQGRL</sequence>
<dbReference type="InterPro" id="IPR002881">
    <property type="entry name" value="DUF58"/>
</dbReference>
<dbReference type="Proteomes" id="UP000220922">
    <property type="component" value="Unassembled WGS sequence"/>
</dbReference>
<dbReference type="Pfam" id="PF01882">
    <property type="entry name" value="DUF58"/>
    <property type="match status" value="1"/>
</dbReference>
<dbReference type="PANTHER" id="PTHR33608:SF3">
    <property type="entry name" value="SLR2013 PROTEIN"/>
    <property type="match status" value="1"/>
</dbReference>
<dbReference type="Gene3D" id="3.40.50.410">
    <property type="entry name" value="von Willebrand factor, type A domain"/>
    <property type="match status" value="1"/>
</dbReference>
<gene>
    <name evidence="2" type="ORF">A9Q02_10675</name>
</gene>
<reference evidence="2 3" key="1">
    <citation type="submission" date="2016-05" db="EMBL/GenBank/DDBJ databases">
        <authorList>
            <person name="Lavstsen T."/>
            <person name="Jespersen J.S."/>
        </authorList>
    </citation>
    <scope>NUCLEOTIDE SEQUENCE [LARGE SCALE GENOMIC DNA]</scope>
    <source>
        <strain evidence="2 3">B7-9</strain>
    </source>
</reference>
<dbReference type="InterPro" id="IPR036465">
    <property type="entry name" value="vWFA_dom_sf"/>
</dbReference>
<proteinExistence type="predicted"/>
<evidence type="ECO:0000313" key="2">
    <source>
        <dbReference type="EMBL" id="PDW00065.1"/>
    </source>
</evidence>
<feature type="domain" description="DUF58" evidence="1">
    <location>
        <begin position="197"/>
        <end position="368"/>
    </location>
</feature>
<protein>
    <recommendedName>
        <fullName evidence="1">DUF58 domain-containing protein</fullName>
    </recommendedName>
</protein>
<organism evidence="2 3">
    <name type="scientific">Candidatus Chloroploca asiatica</name>
    <dbReference type="NCBI Taxonomy" id="1506545"/>
    <lineage>
        <taxon>Bacteria</taxon>
        <taxon>Bacillati</taxon>
        <taxon>Chloroflexota</taxon>
        <taxon>Chloroflexia</taxon>
        <taxon>Chloroflexales</taxon>
        <taxon>Chloroflexineae</taxon>
        <taxon>Oscillochloridaceae</taxon>
        <taxon>Candidatus Chloroploca</taxon>
    </lineage>
</organism>